<accession>A0A6J5LSY3</accession>
<name>A0A6J5LSY3_9CAUD</name>
<reference evidence="1" key="1">
    <citation type="submission" date="2020-04" db="EMBL/GenBank/DDBJ databases">
        <authorList>
            <person name="Chiriac C."/>
            <person name="Salcher M."/>
            <person name="Ghai R."/>
            <person name="Kavagutti S V."/>
        </authorList>
    </citation>
    <scope>NUCLEOTIDE SEQUENCE</scope>
</reference>
<sequence>MKGYIKFNEDETQKGYDLINQINDCLGFPEEGTTTWQETPIAYCTLDSQSGSTIFWGSVIKIDTDQLSDCLTPQQVESIIELPTDVLICGSNQTIN</sequence>
<protein>
    <submittedName>
        <fullName evidence="1">Uncharacterized protein</fullName>
    </submittedName>
</protein>
<dbReference type="EMBL" id="LR796332">
    <property type="protein sequence ID" value="CAB4137261.1"/>
    <property type="molecule type" value="Genomic_DNA"/>
</dbReference>
<proteinExistence type="predicted"/>
<organism evidence="1">
    <name type="scientific">uncultured Caudovirales phage</name>
    <dbReference type="NCBI Taxonomy" id="2100421"/>
    <lineage>
        <taxon>Viruses</taxon>
        <taxon>Duplodnaviria</taxon>
        <taxon>Heunggongvirae</taxon>
        <taxon>Uroviricota</taxon>
        <taxon>Caudoviricetes</taxon>
        <taxon>Peduoviridae</taxon>
        <taxon>Maltschvirus</taxon>
        <taxon>Maltschvirus maltsch</taxon>
    </lineage>
</organism>
<gene>
    <name evidence="1" type="ORF">UFOVP323_12</name>
</gene>
<evidence type="ECO:0000313" key="1">
    <source>
        <dbReference type="EMBL" id="CAB4137261.1"/>
    </source>
</evidence>